<keyword evidence="2" id="KW-1185">Reference proteome</keyword>
<organism evidence="1 2">
    <name type="scientific">Marinobacterium lacunae</name>
    <dbReference type="NCBI Taxonomy" id="1232683"/>
    <lineage>
        <taxon>Bacteria</taxon>
        <taxon>Pseudomonadati</taxon>
        <taxon>Pseudomonadota</taxon>
        <taxon>Gammaproteobacteria</taxon>
        <taxon>Oceanospirillales</taxon>
        <taxon>Oceanospirillaceae</taxon>
        <taxon>Marinobacterium</taxon>
    </lineage>
</organism>
<gene>
    <name evidence="1" type="ORF">ADIMK_0387</name>
</gene>
<evidence type="ECO:0000313" key="1">
    <source>
        <dbReference type="EMBL" id="KEA65430.1"/>
    </source>
</evidence>
<dbReference type="EMBL" id="JMQN01000011">
    <property type="protein sequence ID" value="KEA65430.1"/>
    <property type="molecule type" value="Genomic_DNA"/>
</dbReference>
<sequence length="49" mass="5311">MPSKILRQQAADCSLPRSTWTVNGQNGNLLFTAGHQPSSLYSAIPIRLA</sequence>
<name>A0A081G3S5_9GAMM</name>
<protein>
    <submittedName>
        <fullName evidence="1">Uncharacterized protein</fullName>
    </submittedName>
</protein>
<proteinExistence type="predicted"/>
<accession>A0A081G3S5</accession>
<dbReference type="PATRIC" id="fig|1232683.4.peg.382"/>
<reference evidence="1 2" key="1">
    <citation type="submission" date="2014-04" db="EMBL/GenBank/DDBJ databases">
        <title>Marinobacterium kochiensis sp. nov., isolated from sediment sample collected from Kochi backwaters in Kerala, India.</title>
        <authorList>
            <person name="Singh A."/>
            <person name="Pinnaka A.K."/>
        </authorList>
    </citation>
    <scope>NUCLEOTIDE SEQUENCE [LARGE SCALE GENOMIC DNA]</scope>
    <source>
        <strain evidence="1 2">AK27</strain>
    </source>
</reference>
<dbReference type="AlphaFoldDB" id="A0A081G3S5"/>
<evidence type="ECO:0000313" key="2">
    <source>
        <dbReference type="Proteomes" id="UP000028252"/>
    </source>
</evidence>
<comment type="caution">
    <text evidence="1">The sequence shown here is derived from an EMBL/GenBank/DDBJ whole genome shotgun (WGS) entry which is preliminary data.</text>
</comment>
<dbReference type="Proteomes" id="UP000028252">
    <property type="component" value="Unassembled WGS sequence"/>
</dbReference>